<dbReference type="SUPFAM" id="SSF51735">
    <property type="entry name" value="NAD(P)-binding Rossmann-fold domains"/>
    <property type="match status" value="1"/>
</dbReference>
<organism evidence="6">
    <name type="scientific">marine metagenome</name>
    <dbReference type="NCBI Taxonomy" id="408172"/>
    <lineage>
        <taxon>unclassified sequences</taxon>
        <taxon>metagenomes</taxon>
        <taxon>ecological metagenomes</taxon>
    </lineage>
</organism>
<dbReference type="PROSITE" id="PS00065">
    <property type="entry name" value="D_2_HYDROXYACID_DH_1"/>
    <property type="match status" value="1"/>
</dbReference>
<keyword evidence="3" id="KW-0520">NAD</keyword>
<dbReference type="GO" id="GO:0051287">
    <property type="term" value="F:NAD binding"/>
    <property type="evidence" value="ECO:0007669"/>
    <property type="project" value="InterPro"/>
</dbReference>
<feature type="non-terminal residue" evidence="6">
    <location>
        <position position="1"/>
    </location>
</feature>
<dbReference type="Gene3D" id="3.40.50.720">
    <property type="entry name" value="NAD(P)-binding Rossmann-like Domain"/>
    <property type="match status" value="2"/>
</dbReference>
<dbReference type="InterPro" id="IPR029752">
    <property type="entry name" value="D-isomer_DH_CS1"/>
</dbReference>
<evidence type="ECO:0000256" key="2">
    <source>
        <dbReference type="ARBA" id="ARBA00023002"/>
    </source>
</evidence>
<dbReference type="InterPro" id="IPR006140">
    <property type="entry name" value="D-isomer_DH_NAD-bd"/>
</dbReference>
<dbReference type="InterPro" id="IPR029753">
    <property type="entry name" value="D-isomer_DH_CS"/>
</dbReference>
<evidence type="ECO:0000313" key="6">
    <source>
        <dbReference type="EMBL" id="SVC39225.1"/>
    </source>
</evidence>
<evidence type="ECO:0000256" key="3">
    <source>
        <dbReference type="ARBA" id="ARBA00023027"/>
    </source>
</evidence>
<evidence type="ECO:0008006" key="7">
    <source>
        <dbReference type="Google" id="ProtNLM"/>
    </source>
</evidence>
<keyword evidence="2" id="KW-0560">Oxidoreductase</keyword>
<comment type="similarity">
    <text evidence="1">Belongs to the D-isomer specific 2-hydroxyacid dehydrogenase family.</text>
</comment>
<dbReference type="GO" id="GO:0004617">
    <property type="term" value="F:phosphoglycerate dehydrogenase activity"/>
    <property type="evidence" value="ECO:0007669"/>
    <property type="project" value="UniProtKB-ARBA"/>
</dbReference>
<dbReference type="EMBL" id="UINC01088737">
    <property type="protein sequence ID" value="SVC39225.1"/>
    <property type="molecule type" value="Genomic_DNA"/>
</dbReference>
<sequence>FPSVHFNDDGLSLSGETLVDFLSGHERAIVALEVINAMVLDQLPDLKVISKYGVGLDMIDLEALQERDVRLGWTGGVNRRSVAELVIAFAIMMLRHVPTANREVLAGNWAQHIGGCITGRTVGIIGCGHVGKDLVRLLQSFDCEILAHDIRDYSDFYAANQVQAVDLGTLLKCSDIVTLHVPLDPSTRGILSGKCLTLMKPDSILINTARGGLVDEQFLKKMLEEGHLAAAAFDVFSVEPPEDLELLSLPNFFSTPHIGGSSKEAILAMGRAAILGLTDNEIPTRDFG</sequence>
<proteinExistence type="inferred from homology"/>
<dbReference type="GO" id="GO:0047545">
    <property type="term" value="F:(S)-2-hydroxyglutarate dehydrogenase activity"/>
    <property type="evidence" value="ECO:0007669"/>
    <property type="project" value="UniProtKB-ARBA"/>
</dbReference>
<name>A0A382LU07_9ZZZZ</name>
<evidence type="ECO:0000256" key="1">
    <source>
        <dbReference type="ARBA" id="ARBA00005854"/>
    </source>
</evidence>
<dbReference type="SUPFAM" id="SSF52283">
    <property type="entry name" value="Formate/glycerate dehydrogenase catalytic domain-like"/>
    <property type="match status" value="1"/>
</dbReference>
<accession>A0A382LU07</accession>
<dbReference type="CDD" id="cd12172">
    <property type="entry name" value="PGDH_like_2"/>
    <property type="match status" value="1"/>
</dbReference>
<dbReference type="AlphaFoldDB" id="A0A382LU07"/>
<dbReference type="Pfam" id="PF00389">
    <property type="entry name" value="2-Hacid_dh"/>
    <property type="match status" value="1"/>
</dbReference>
<dbReference type="PANTHER" id="PTHR10996">
    <property type="entry name" value="2-HYDROXYACID DEHYDROGENASE-RELATED"/>
    <property type="match status" value="1"/>
</dbReference>
<dbReference type="InterPro" id="IPR006139">
    <property type="entry name" value="D-isomer_2_OHA_DH_cat_dom"/>
</dbReference>
<evidence type="ECO:0000259" key="5">
    <source>
        <dbReference type="Pfam" id="PF02826"/>
    </source>
</evidence>
<reference evidence="6" key="1">
    <citation type="submission" date="2018-05" db="EMBL/GenBank/DDBJ databases">
        <authorList>
            <person name="Lanie J.A."/>
            <person name="Ng W.-L."/>
            <person name="Kazmierczak K.M."/>
            <person name="Andrzejewski T.M."/>
            <person name="Davidsen T.M."/>
            <person name="Wayne K.J."/>
            <person name="Tettelin H."/>
            <person name="Glass J.I."/>
            <person name="Rusch D."/>
            <person name="Podicherti R."/>
            <person name="Tsui H.-C.T."/>
            <person name="Winkler M.E."/>
        </authorList>
    </citation>
    <scope>NUCLEOTIDE SEQUENCE</scope>
</reference>
<dbReference type="InterPro" id="IPR036291">
    <property type="entry name" value="NAD(P)-bd_dom_sf"/>
</dbReference>
<dbReference type="FunFam" id="3.40.50.720:FF:000041">
    <property type="entry name" value="D-3-phosphoglycerate dehydrogenase"/>
    <property type="match status" value="1"/>
</dbReference>
<feature type="domain" description="D-isomer specific 2-hydroxyacid dehydrogenase catalytic" evidence="4">
    <location>
        <begin position="4"/>
        <end position="274"/>
    </location>
</feature>
<dbReference type="PROSITE" id="PS00670">
    <property type="entry name" value="D_2_HYDROXYACID_DH_2"/>
    <property type="match status" value="1"/>
</dbReference>
<gene>
    <name evidence="6" type="ORF">METZ01_LOCUS292079</name>
</gene>
<dbReference type="GO" id="GO:0006564">
    <property type="term" value="P:L-serine biosynthetic process"/>
    <property type="evidence" value="ECO:0007669"/>
    <property type="project" value="UniProtKB-ARBA"/>
</dbReference>
<feature type="domain" description="D-isomer specific 2-hydroxyacid dehydrogenase NAD-binding" evidence="5">
    <location>
        <begin position="88"/>
        <end position="259"/>
    </location>
</feature>
<dbReference type="Pfam" id="PF02826">
    <property type="entry name" value="2-Hacid_dh_C"/>
    <property type="match status" value="1"/>
</dbReference>
<dbReference type="InterPro" id="IPR050223">
    <property type="entry name" value="D-isomer_2-hydroxyacid_DH"/>
</dbReference>
<protein>
    <recommendedName>
        <fullName evidence="7">Phosphoglycerate dehydrogenase</fullName>
    </recommendedName>
</protein>
<evidence type="ECO:0000259" key="4">
    <source>
        <dbReference type="Pfam" id="PF00389"/>
    </source>
</evidence>
<dbReference type="PROSITE" id="PS00671">
    <property type="entry name" value="D_2_HYDROXYACID_DH_3"/>
    <property type="match status" value="1"/>
</dbReference>